<accession>A0A540MJM4</accession>
<organism evidence="1 2">
    <name type="scientific">Malus baccata</name>
    <name type="common">Siberian crab apple</name>
    <name type="synonym">Pyrus baccata</name>
    <dbReference type="NCBI Taxonomy" id="106549"/>
    <lineage>
        <taxon>Eukaryota</taxon>
        <taxon>Viridiplantae</taxon>
        <taxon>Streptophyta</taxon>
        <taxon>Embryophyta</taxon>
        <taxon>Tracheophyta</taxon>
        <taxon>Spermatophyta</taxon>
        <taxon>Magnoliopsida</taxon>
        <taxon>eudicotyledons</taxon>
        <taxon>Gunneridae</taxon>
        <taxon>Pentapetalae</taxon>
        <taxon>rosids</taxon>
        <taxon>fabids</taxon>
        <taxon>Rosales</taxon>
        <taxon>Rosaceae</taxon>
        <taxon>Amygdaloideae</taxon>
        <taxon>Maleae</taxon>
        <taxon>Malus</taxon>
    </lineage>
</organism>
<protein>
    <submittedName>
        <fullName evidence="1">Uncharacterized protein</fullName>
    </submittedName>
</protein>
<reference evidence="1 2" key="1">
    <citation type="journal article" date="2019" name="G3 (Bethesda)">
        <title>Sequencing of a Wild Apple (Malus baccata) Genome Unravels the Differences Between Cultivated and Wild Apple Species Regarding Disease Resistance and Cold Tolerance.</title>
        <authorList>
            <person name="Chen X."/>
        </authorList>
    </citation>
    <scope>NUCLEOTIDE SEQUENCE [LARGE SCALE GENOMIC DNA]</scope>
    <source>
        <strain evidence="2">cv. Shandingzi</strain>
        <tissue evidence="1">Leaves</tissue>
    </source>
</reference>
<dbReference type="EMBL" id="VIEB01000245">
    <property type="protein sequence ID" value="TQD98980.1"/>
    <property type="molecule type" value="Genomic_DNA"/>
</dbReference>
<proteinExistence type="predicted"/>
<dbReference type="AlphaFoldDB" id="A0A540MJM4"/>
<dbReference type="Proteomes" id="UP000315295">
    <property type="component" value="Unassembled WGS sequence"/>
</dbReference>
<evidence type="ECO:0000313" key="1">
    <source>
        <dbReference type="EMBL" id="TQD98980.1"/>
    </source>
</evidence>
<comment type="caution">
    <text evidence="1">The sequence shown here is derived from an EMBL/GenBank/DDBJ whole genome shotgun (WGS) entry which is preliminary data.</text>
</comment>
<name>A0A540MJM4_MALBA</name>
<evidence type="ECO:0000313" key="2">
    <source>
        <dbReference type="Proteomes" id="UP000315295"/>
    </source>
</evidence>
<sequence length="139" mass="15084">MKDACVDGYERSGSRIRRSRAGRPVRRMMACLPASTTWACPLESRSSHGLTPSPFFRSPPATDMLGIVGRVGSGQSCPSLGLWLAWMGGDWDEGFSSRRLGIGICKAGMSCCVPSFAVEVFHTNAPQKMDLLRMWLAAA</sequence>
<keyword evidence="2" id="KW-1185">Reference proteome</keyword>
<gene>
    <name evidence="1" type="ORF">C1H46_015450</name>
</gene>